<evidence type="ECO:0000256" key="2">
    <source>
        <dbReference type="SAM" id="MobiDB-lite"/>
    </source>
</evidence>
<keyword evidence="1" id="KW-0175">Coiled coil</keyword>
<organism evidence="3 4">
    <name type="scientific">Phytophthora lilii</name>
    <dbReference type="NCBI Taxonomy" id="2077276"/>
    <lineage>
        <taxon>Eukaryota</taxon>
        <taxon>Sar</taxon>
        <taxon>Stramenopiles</taxon>
        <taxon>Oomycota</taxon>
        <taxon>Peronosporomycetes</taxon>
        <taxon>Peronosporales</taxon>
        <taxon>Peronosporaceae</taxon>
        <taxon>Phytophthora</taxon>
    </lineage>
</organism>
<dbReference type="EMBL" id="BSXW01000315">
    <property type="protein sequence ID" value="GMF18380.1"/>
    <property type="molecule type" value="Genomic_DNA"/>
</dbReference>
<dbReference type="AlphaFoldDB" id="A0A9W6TRN2"/>
<feature type="coiled-coil region" evidence="1">
    <location>
        <begin position="4"/>
        <end position="47"/>
    </location>
</feature>
<keyword evidence="4" id="KW-1185">Reference proteome</keyword>
<evidence type="ECO:0000313" key="3">
    <source>
        <dbReference type="EMBL" id="GMF18380.1"/>
    </source>
</evidence>
<proteinExistence type="predicted"/>
<sequence length="179" mass="20640">MRSINQLQEQLQGLKAQEKEHRRSALIQELRTQQREQELLIDVLKQALQEKAPEFQDSRALVNDFVLKKAVGAPLRFRPKTREELENELHAVGQNFQRTVEKLKQDNQRSAASKEDKPHESDDEDDDDHEAKEEKEMANNADTAAGECSHFVQLRCVSANGTNDEMMHCMKRLSNFEPS</sequence>
<feature type="region of interest" description="Disordered" evidence="2">
    <location>
        <begin position="99"/>
        <end position="144"/>
    </location>
</feature>
<gene>
    <name evidence="3" type="ORF">Plil01_000687200</name>
</gene>
<dbReference type="Proteomes" id="UP001165083">
    <property type="component" value="Unassembled WGS sequence"/>
</dbReference>
<evidence type="ECO:0000256" key="1">
    <source>
        <dbReference type="SAM" id="Coils"/>
    </source>
</evidence>
<reference evidence="3" key="1">
    <citation type="submission" date="2023-04" db="EMBL/GenBank/DDBJ databases">
        <title>Phytophthora lilii NBRC 32176.</title>
        <authorList>
            <person name="Ichikawa N."/>
            <person name="Sato H."/>
            <person name="Tonouchi N."/>
        </authorList>
    </citation>
    <scope>NUCLEOTIDE SEQUENCE</scope>
    <source>
        <strain evidence="3">NBRC 32176</strain>
    </source>
</reference>
<protein>
    <submittedName>
        <fullName evidence="3">Unnamed protein product</fullName>
    </submittedName>
</protein>
<feature type="compositionally biased region" description="Basic and acidic residues" evidence="2">
    <location>
        <begin position="99"/>
        <end position="120"/>
    </location>
</feature>
<evidence type="ECO:0000313" key="4">
    <source>
        <dbReference type="Proteomes" id="UP001165083"/>
    </source>
</evidence>
<accession>A0A9W6TRN2</accession>
<dbReference type="OrthoDB" id="71899at2759"/>
<name>A0A9W6TRN2_9STRA</name>
<comment type="caution">
    <text evidence="3">The sequence shown here is derived from an EMBL/GenBank/DDBJ whole genome shotgun (WGS) entry which is preliminary data.</text>
</comment>